<dbReference type="SUPFAM" id="SSF51556">
    <property type="entry name" value="Metallo-dependent hydrolases"/>
    <property type="match status" value="1"/>
</dbReference>
<keyword evidence="1" id="KW-0732">Signal</keyword>
<sequence length="428" mass="44959">MAALLMALAGVTVMGMAAAPAVAKTVVVTAARLVDVDKGRVVDDPVIVITDGRIAAVTGRGGARPVIPQGAERIDLPGRTLLPGLIDMHVHLDADARISGYRRLDYTDSFWQAVGVANARAMLAAGFTTVRNVGSTDYNDVGLKQAIDAGYVPGPRIVPAGYALGATGGHCDGSEGLPPSFEGVRNPSVADGVDGYRRLVRTQKKYGAQVIKICATGGVLSRTDAPGAQQMSYDEMKAVADEAHLLGMKVAAHAHGTAGITEALRAGIDTIEHASLADAAAFKLAKERGAWFSMDIYDDDYILAEGAKNGVHEESLEKERQIGRKQRETFRDAHRAGVKMVFGTDNGAVFPAGQNALQFAKMVEWGMTPIEAIRSATSDAALALGRDDVGQVAVGRWGDLVAVDGDPLADVRVLERPVAVIKGGVSVR</sequence>
<dbReference type="Gene3D" id="2.30.40.10">
    <property type="entry name" value="Urease, subunit C, domain 1"/>
    <property type="match status" value="1"/>
</dbReference>
<dbReference type="Gene3D" id="3.20.20.140">
    <property type="entry name" value="Metal-dependent hydrolases"/>
    <property type="match status" value="1"/>
</dbReference>
<dbReference type="CDD" id="cd01299">
    <property type="entry name" value="Met_dep_hydrolase_A"/>
    <property type="match status" value="1"/>
</dbReference>
<dbReference type="SUPFAM" id="SSF51338">
    <property type="entry name" value="Composite domain of metallo-dependent hydrolases"/>
    <property type="match status" value="1"/>
</dbReference>
<dbReference type="PANTHER" id="PTHR43135">
    <property type="entry name" value="ALPHA-D-RIBOSE 1-METHYLPHOSPHONATE 5-TRIPHOSPHATE DIPHOSPHATASE"/>
    <property type="match status" value="1"/>
</dbReference>
<protein>
    <submittedName>
        <fullName evidence="3">Amidohydrolase family protein</fullName>
    </submittedName>
</protein>
<reference evidence="4" key="1">
    <citation type="journal article" date="2019" name="Int. J. Syst. Evol. Microbiol.">
        <title>The Global Catalogue of Microorganisms (GCM) 10K type strain sequencing project: providing services to taxonomists for standard genome sequencing and annotation.</title>
        <authorList>
            <consortium name="The Broad Institute Genomics Platform"/>
            <consortium name="The Broad Institute Genome Sequencing Center for Infectious Disease"/>
            <person name="Wu L."/>
            <person name="Ma J."/>
        </authorList>
    </citation>
    <scope>NUCLEOTIDE SEQUENCE [LARGE SCALE GENOMIC DNA]</scope>
    <source>
        <strain evidence="4">JCM 17498</strain>
    </source>
</reference>
<dbReference type="InterPro" id="IPR011059">
    <property type="entry name" value="Metal-dep_hydrolase_composite"/>
</dbReference>
<dbReference type="Pfam" id="PF01979">
    <property type="entry name" value="Amidohydro_1"/>
    <property type="match status" value="1"/>
</dbReference>
<evidence type="ECO:0000313" key="4">
    <source>
        <dbReference type="Proteomes" id="UP001500523"/>
    </source>
</evidence>
<keyword evidence="4" id="KW-1185">Reference proteome</keyword>
<dbReference type="InterPro" id="IPR006680">
    <property type="entry name" value="Amidohydro-rel"/>
</dbReference>
<feature type="domain" description="Amidohydrolase-related" evidence="2">
    <location>
        <begin position="80"/>
        <end position="424"/>
    </location>
</feature>
<dbReference type="InterPro" id="IPR057744">
    <property type="entry name" value="OTAase-like"/>
</dbReference>
<feature type="signal peptide" evidence="1">
    <location>
        <begin position="1"/>
        <end position="23"/>
    </location>
</feature>
<gene>
    <name evidence="3" type="ORF">GCM10022268_13250</name>
</gene>
<dbReference type="PANTHER" id="PTHR43135:SF3">
    <property type="entry name" value="ALPHA-D-RIBOSE 1-METHYLPHOSPHONATE 5-TRIPHOSPHATE DIPHOSPHATASE"/>
    <property type="match status" value="1"/>
</dbReference>
<name>A0ABP7DHX1_9SPHN</name>
<dbReference type="InterPro" id="IPR032466">
    <property type="entry name" value="Metal_Hydrolase"/>
</dbReference>
<accession>A0ABP7DHX1</accession>
<proteinExistence type="predicted"/>
<dbReference type="InterPro" id="IPR051781">
    <property type="entry name" value="Metallo-dep_Hydrolase"/>
</dbReference>
<evidence type="ECO:0000256" key="1">
    <source>
        <dbReference type="SAM" id="SignalP"/>
    </source>
</evidence>
<evidence type="ECO:0000259" key="2">
    <source>
        <dbReference type="Pfam" id="PF01979"/>
    </source>
</evidence>
<evidence type="ECO:0000313" key="3">
    <source>
        <dbReference type="EMBL" id="GAA3704996.1"/>
    </source>
</evidence>
<dbReference type="Proteomes" id="UP001500523">
    <property type="component" value="Unassembled WGS sequence"/>
</dbReference>
<feature type="chain" id="PRO_5046886914" evidence="1">
    <location>
        <begin position="24"/>
        <end position="428"/>
    </location>
</feature>
<comment type="caution">
    <text evidence="3">The sequence shown here is derived from an EMBL/GenBank/DDBJ whole genome shotgun (WGS) entry which is preliminary data.</text>
</comment>
<organism evidence="3 4">
    <name type="scientific">Sphingomonas cynarae</name>
    <dbReference type="NCBI Taxonomy" id="930197"/>
    <lineage>
        <taxon>Bacteria</taxon>
        <taxon>Pseudomonadati</taxon>
        <taxon>Pseudomonadota</taxon>
        <taxon>Alphaproteobacteria</taxon>
        <taxon>Sphingomonadales</taxon>
        <taxon>Sphingomonadaceae</taxon>
        <taxon>Sphingomonas</taxon>
    </lineage>
</organism>
<dbReference type="EMBL" id="BAABBF010000003">
    <property type="protein sequence ID" value="GAA3704996.1"/>
    <property type="molecule type" value="Genomic_DNA"/>
</dbReference>